<evidence type="ECO:0000313" key="4">
    <source>
        <dbReference type="Proteomes" id="UP000557344"/>
    </source>
</evidence>
<proteinExistence type="predicted"/>
<sequence length="85" mass="8702">MIAVATRFSVAAVPDKIKPATNRLRAVSFVHAVKGLADDLTEGGRVNAKLLKVTGARTATGFDSGTDGICGAQRSKCATQKAGAD</sequence>
<comment type="caution">
    <text evidence="1">The sequence shown here is derived from an EMBL/GenBank/DDBJ whole genome shotgun (WGS) entry which is preliminary data.</text>
</comment>
<evidence type="ECO:0000313" key="3">
    <source>
        <dbReference type="Proteomes" id="UP000523431"/>
    </source>
</evidence>
<evidence type="ECO:0000313" key="1">
    <source>
        <dbReference type="EMBL" id="MBB4480330.1"/>
    </source>
</evidence>
<evidence type="ECO:0000313" key="2">
    <source>
        <dbReference type="EMBL" id="MBB4536120.1"/>
    </source>
</evidence>
<gene>
    <name evidence="1" type="ORF">GGE46_002913</name>
    <name evidence="2" type="ORF">GGE57_002871</name>
</gene>
<protein>
    <submittedName>
        <fullName evidence="1">Uncharacterized protein</fullName>
    </submittedName>
</protein>
<organism evidence="1 4">
    <name type="scientific">Rhizobium etli</name>
    <dbReference type="NCBI Taxonomy" id="29449"/>
    <lineage>
        <taxon>Bacteria</taxon>
        <taxon>Pseudomonadati</taxon>
        <taxon>Pseudomonadota</taxon>
        <taxon>Alphaproteobacteria</taxon>
        <taxon>Hyphomicrobiales</taxon>
        <taxon>Rhizobiaceae</taxon>
        <taxon>Rhizobium/Agrobacterium group</taxon>
        <taxon>Rhizobium</taxon>
    </lineage>
</organism>
<accession>A0A7W6V9Y1</accession>
<dbReference type="Proteomes" id="UP000523431">
    <property type="component" value="Unassembled WGS sequence"/>
</dbReference>
<name>A0A7W6V9Y1_RHIET</name>
<dbReference type="AlphaFoldDB" id="A0A7W6V9Y1"/>
<dbReference type="RefSeq" id="WP_183841732.1">
    <property type="nucleotide sequence ID" value="NZ_JACIHU010000005.1"/>
</dbReference>
<reference evidence="3 4" key="1">
    <citation type="submission" date="2020-08" db="EMBL/GenBank/DDBJ databases">
        <title>Genomic Encyclopedia of Type Strains, Phase IV (KMG-V): Genome sequencing to study the core and pangenomes of soil and plant-associated prokaryotes.</title>
        <authorList>
            <person name="Whitman W."/>
        </authorList>
    </citation>
    <scope>NUCLEOTIDE SEQUENCE [LARGE SCALE GENOMIC DNA]</scope>
    <source>
        <strain evidence="1 4">SEMIA 471</strain>
        <strain evidence="2 3">SEMIA 489</strain>
    </source>
</reference>
<dbReference type="EMBL" id="JACIID010000005">
    <property type="protein sequence ID" value="MBB4536120.1"/>
    <property type="molecule type" value="Genomic_DNA"/>
</dbReference>
<dbReference type="Proteomes" id="UP000557344">
    <property type="component" value="Unassembled WGS sequence"/>
</dbReference>
<dbReference type="EMBL" id="JACIHU010000005">
    <property type="protein sequence ID" value="MBB4480330.1"/>
    <property type="molecule type" value="Genomic_DNA"/>
</dbReference>